<dbReference type="SUPFAM" id="SSF47781">
    <property type="entry name" value="RuvA domain 2-like"/>
    <property type="match status" value="1"/>
</dbReference>
<feature type="domain" description="GIY-YIG" evidence="8">
    <location>
        <begin position="13"/>
        <end position="92"/>
    </location>
</feature>
<dbReference type="GO" id="GO:0009380">
    <property type="term" value="C:excinuclease repair complex"/>
    <property type="evidence" value="ECO:0007669"/>
    <property type="project" value="InterPro"/>
</dbReference>
<dbReference type="InterPro" id="IPR035901">
    <property type="entry name" value="GIY-YIG_endonuc_sf"/>
</dbReference>
<keyword evidence="2 7" id="KW-0227">DNA damage</keyword>
<dbReference type="Gene3D" id="3.40.1440.10">
    <property type="entry name" value="GIY-YIG endonuclease"/>
    <property type="match status" value="1"/>
</dbReference>
<keyword evidence="6 7" id="KW-0742">SOS response</keyword>
<organism evidence="10 11">
    <name type="scientific">Candidatus Stercoripulliclostridium pullicola</name>
    <dbReference type="NCBI Taxonomy" id="2840953"/>
    <lineage>
        <taxon>Bacteria</taxon>
        <taxon>Bacillati</taxon>
        <taxon>Bacillota</taxon>
        <taxon>Clostridia</taxon>
        <taxon>Eubacteriales</taxon>
        <taxon>Candidatus Stercoripulliclostridium</taxon>
    </lineage>
</organism>
<comment type="caution">
    <text evidence="10">The sequence shown here is derived from an EMBL/GenBank/DDBJ whole genome shotgun (WGS) entry which is preliminary data.</text>
</comment>
<dbReference type="Pfam" id="PF08459">
    <property type="entry name" value="UvrC_RNaseH_dom"/>
    <property type="match status" value="1"/>
</dbReference>
<evidence type="ECO:0000259" key="9">
    <source>
        <dbReference type="PROSITE" id="PS50165"/>
    </source>
</evidence>
<dbReference type="Pfam" id="PF22920">
    <property type="entry name" value="UvrC_RNaseH"/>
    <property type="match status" value="1"/>
</dbReference>
<dbReference type="SMART" id="SM00465">
    <property type="entry name" value="GIYc"/>
    <property type="match status" value="1"/>
</dbReference>
<dbReference type="GO" id="GO:0009381">
    <property type="term" value="F:excinuclease ABC activity"/>
    <property type="evidence" value="ECO:0007669"/>
    <property type="project" value="UniProtKB-UniRule"/>
</dbReference>
<evidence type="ECO:0000313" key="10">
    <source>
        <dbReference type="EMBL" id="MBO8424672.1"/>
    </source>
</evidence>
<reference evidence="10" key="1">
    <citation type="submission" date="2020-10" db="EMBL/GenBank/DDBJ databases">
        <authorList>
            <person name="Gilroy R."/>
        </authorList>
    </citation>
    <scope>NUCLEOTIDE SEQUENCE</scope>
    <source>
        <strain evidence="10">517</strain>
    </source>
</reference>
<dbReference type="GO" id="GO:0009432">
    <property type="term" value="P:SOS response"/>
    <property type="evidence" value="ECO:0007669"/>
    <property type="project" value="UniProtKB-UniRule"/>
</dbReference>
<dbReference type="PANTHER" id="PTHR30562">
    <property type="entry name" value="UVRC/OXIDOREDUCTASE"/>
    <property type="match status" value="1"/>
</dbReference>
<dbReference type="InterPro" id="IPR000305">
    <property type="entry name" value="GIY-YIG_endonuc"/>
</dbReference>
<dbReference type="Gene3D" id="1.10.150.20">
    <property type="entry name" value="5' to 3' exonuclease, C-terminal subdomain"/>
    <property type="match status" value="1"/>
</dbReference>
<dbReference type="InterPro" id="IPR003583">
    <property type="entry name" value="Hlx-hairpin-Hlx_DNA-bd_motif"/>
</dbReference>
<proteinExistence type="inferred from homology"/>
<keyword evidence="3 7" id="KW-0228">DNA excision</keyword>
<evidence type="ECO:0000259" key="8">
    <source>
        <dbReference type="PROSITE" id="PS50164"/>
    </source>
</evidence>
<evidence type="ECO:0000256" key="2">
    <source>
        <dbReference type="ARBA" id="ARBA00022763"/>
    </source>
</evidence>
<feature type="domain" description="UvrC family homology region profile" evidence="9">
    <location>
        <begin position="253"/>
        <end position="482"/>
    </location>
</feature>
<accession>A0A940DIA5</accession>
<dbReference type="SUPFAM" id="SSF82771">
    <property type="entry name" value="GIY-YIG endonuclease"/>
    <property type="match status" value="1"/>
</dbReference>
<dbReference type="PROSITE" id="PS50164">
    <property type="entry name" value="GIY_YIG"/>
    <property type="match status" value="1"/>
</dbReference>
<reference evidence="10" key="2">
    <citation type="journal article" date="2021" name="PeerJ">
        <title>Extensive microbial diversity within the chicken gut microbiome revealed by metagenomics and culture.</title>
        <authorList>
            <person name="Gilroy R."/>
            <person name="Ravi A."/>
            <person name="Getino M."/>
            <person name="Pursley I."/>
            <person name="Horton D.L."/>
            <person name="Alikhan N.F."/>
            <person name="Baker D."/>
            <person name="Gharbi K."/>
            <person name="Hall N."/>
            <person name="Watson M."/>
            <person name="Adriaenssens E.M."/>
            <person name="Foster-Nyarko E."/>
            <person name="Jarju S."/>
            <person name="Secka A."/>
            <person name="Antonio M."/>
            <person name="Oren A."/>
            <person name="Chaudhuri R.R."/>
            <person name="La Ragione R."/>
            <person name="Hildebrand F."/>
            <person name="Pallen M.J."/>
        </authorList>
    </citation>
    <scope>NUCLEOTIDE SEQUENCE</scope>
    <source>
        <strain evidence="10">517</strain>
    </source>
</reference>
<dbReference type="GO" id="GO:0003677">
    <property type="term" value="F:DNA binding"/>
    <property type="evidence" value="ECO:0007669"/>
    <property type="project" value="UniProtKB-UniRule"/>
</dbReference>
<comment type="function">
    <text evidence="7">The UvrABC repair system catalyzes the recognition and processing of DNA lesions. UvrC both incises the 5' and 3' sides of the lesion. The N-terminal half is responsible for the 3' incision and the C-terminal half is responsible for the 5' incision.</text>
</comment>
<evidence type="ECO:0000256" key="6">
    <source>
        <dbReference type="ARBA" id="ARBA00023236"/>
    </source>
</evidence>
<keyword evidence="4 7" id="KW-0267">Excision nuclease</keyword>
<dbReference type="Pfam" id="PF01541">
    <property type="entry name" value="GIY-YIG"/>
    <property type="match status" value="1"/>
</dbReference>
<name>A0A940DIA5_9FIRM</name>
<dbReference type="GO" id="GO:0006289">
    <property type="term" value="P:nucleotide-excision repair"/>
    <property type="evidence" value="ECO:0007669"/>
    <property type="project" value="UniProtKB-UniRule"/>
</dbReference>
<dbReference type="InterPro" id="IPR036876">
    <property type="entry name" value="UVR_dom_sf"/>
</dbReference>
<dbReference type="InterPro" id="IPR050066">
    <property type="entry name" value="UvrABC_protein_C"/>
</dbReference>
<keyword evidence="5 7" id="KW-0234">DNA repair</keyword>
<dbReference type="AlphaFoldDB" id="A0A940DIA5"/>
<evidence type="ECO:0000256" key="4">
    <source>
        <dbReference type="ARBA" id="ARBA00022881"/>
    </source>
</evidence>
<dbReference type="HAMAP" id="MF_00203">
    <property type="entry name" value="UvrC"/>
    <property type="match status" value="1"/>
</dbReference>
<evidence type="ECO:0000256" key="1">
    <source>
        <dbReference type="ARBA" id="ARBA00022490"/>
    </source>
</evidence>
<evidence type="ECO:0000256" key="3">
    <source>
        <dbReference type="ARBA" id="ARBA00022769"/>
    </source>
</evidence>
<evidence type="ECO:0000313" key="11">
    <source>
        <dbReference type="Proteomes" id="UP000727857"/>
    </source>
</evidence>
<dbReference type="InterPro" id="IPR004791">
    <property type="entry name" value="UvrC"/>
</dbReference>
<dbReference type="EMBL" id="JADINF010000167">
    <property type="protein sequence ID" value="MBO8424672.1"/>
    <property type="molecule type" value="Genomic_DNA"/>
</dbReference>
<dbReference type="InterPro" id="IPR001162">
    <property type="entry name" value="UvrC_RNase_H_dom"/>
</dbReference>
<dbReference type="InterPro" id="IPR038476">
    <property type="entry name" value="UvrC_RNase_H_dom_sf"/>
</dbReference>
<gene>
    <name evidence="7 10" type="primary">uvrC</name>
    <name evidence="10" type="ORF">IAB16_06605</name>
</gene>
<keyword evidence="1 7" id="KW-0963">Cytoplasm</keyword>
<evidence type="ECO:0000256" key="7">
    <source>
        <dbReference type="HAMAP-Rule" id="MF_00203"/>
    </source>
</evidence>
<dbReference type="Proteomes" id="UP000727857">
    <property type="component" value="Unassembled WGS sequence"/>
</dbReference>
<comment type="subunit">
    <text evidence="7">Interacts with UvrB in an incision complex.</text>
</comment>
<dbReference type="InterPro" id="IPR010994">
    <property type="entry name" value="RuvA_2-like"/>
</dbReference>
<dbReference type="Gene3D" id="3.30.420.340">
    <property type="entry name" value="UvrC, RNAse H endonuclease domain"/>
    <property type="match status" value="1"/>
</dbReference>
<comment type="subcellular location">
    <subcellularLocation>
        <location evidence="7">Cytoplasm</location>
    </subcellularLocation>
</comment>
<sequence>MVDLNEKLKALPLASGVYIMLDEFGQVLYVGKAKILRNRVRQYFRSTATQTEKTQLLVAKIADFRYIVTANEIEALVLENNLIKQYKPYYNILLKDDKNYPYIKIKMNEEFPSIEVTRRLKADGSKYFGPYMLGLSASATMDLIHSIFPVRSCRGNIKKGAKRECLNYHIGRCCAPCCGKVTPEEYRAIIKKVVAFLNGNDKEARELLTEKMAKAVEREEFELAITYREGLELLDKIVRKQNINLPRDFNLDIFAYATDGLYGVINYTVVRGGKVIGSENTGVNEAGDASDILSGYVMQFYENNPVVADEILFNSEPEFGAEISDYLSSKKGSKVHVFEPKGGARAQLVALAYNNASENLTKTVQKIASRESLTKGAVIQLKEMLSLEKPPKRMECYDISNISGTDKVASMVVFVNGEPAKERYRRFRIKTVVGSDDFACMREVLSRRLGEMSGGDLSFSEVPDLIIVDGGKGQLSSAVEILEGSGIAVVGLAKREEEIFRPHESEPVILPRDSLALKLCQRIRDEAHRFAITYHRKLRSERQTRSNLKNIEGVGDKGARALLSYFKKVERIAEASVGEIAEVSGFGKDRAQKVYDYFHSDATEGTED</sequence>
<protein>
    <recommendedName>
        <fullName evidence="7">UvrABC system protein C</fullName>
        <shortName evidence="7">Protein UvrC</shortName>
    </recommendedName>
    <alternativeName>
        <fullName evidence="7">Excinuclease ABC subunit C</fullName>
    </alternativeName>
</protein>
<dbReference type="SUPFAM" id="SSF46600">
    <property type="entry name" value="C-terminal UvrC-binding domain of UvrB"/>
    <property type="match status" value="1"/>
</dbReference>
<evidence type="ECO:0000256" key="5">
    <source>
        <dbReference type="ARBA" id="ARBA00023204"/>
    </source>
</evidence>
<dbReference type="GO" id="GO:0005737">
    <property type="term" value="C:cytoplasm"/>
    <property type="evidence" value="ECO:0007669"/>
    <property type="project" value="UniProtKB-SubCell"/>
</dbReference>
<dbReference type="Pfam" id="PF14520">
    <property type="entry name" value="HHH_5"/>
    <property type="match status" value="1"/>
</dbReference>
<dbReference type="InterPro" id="IPR047296">
    <property type="entry name" value="GIY-YIG_UvrC_Cho"/>
</dbReference>
<dbReference type="NCBIfam" id="NF001824">
    <property type="entry name" value="PRK00558.1-5"/>
    <property type="match status" value="1"/>
</dbReference>
<dbReference type="FunFam" id="3.40.1440.10:FF:000001">
    <property type="entry name" value="UvrABC system protein C"/>
    <property type="match status" value="1"/>
</dbReference>
<dbReference type="PROSITE" id="PS50165">
    <property type="entry name" value="UVRC"/>
    <property type="match status" value="1"/>
</dbReference>
<dbReference type="CDD" id="cd10434">
    <property type="entry name" value="GIY-YIG_UvrC_Cho"/>
    <property type="match status" value="1"/>
</dbReference>
<dbReference type="SMART" id="SM00278">
    <property type="entry name" value="HhH1"/>
    <property type="match status" value="2"/>
</dbReference>
<dbReference type="PANTHER" id="PTHR30562:SF1">
    <property type="entry name" value="UVRABC SYSTEM PROTEIN C"/>
    <property type="match status" value="1"/>
</dbReference>
<dbReference type="NCBIfam" id="TIGR00194">
    <property type="entry name" value="uvrC"/>
    <property type="match status" value="1"/>
</dbReference>
<comment type="similarity">
    <text evidence="7">Belongs to the UvrC family.</text>
</comment>